<dbReference type="Proteomes" id="UP001595891">
    <property type="component" value="Unassembled WGS sequence"/>
</dbReference>
<dbReference type="SUPFAM" id="SSF52540">
    <property type="entry name" value="P-loop containing nucleoside triphosphate hydrolases"/>
    <property type="match status" value="1"/>
</dbReference>
<feature type="domain" description="HTH luxR-type" evidence="4">
    <location>
        <begin position="351"/>
        <end position="413"/>
    </location>
</feature>
<dbReference type="PRINTS" id="PR00038">
    <property type="entry name" value="HTHLUXR"/>
</dbReference>
<dbReference type="CDD" id="cd06170">
    <property type="entry name" value="LuxR_C_like"/>
    <property type="match status" value="1"/>
</dbReference>
<dbReference type="PANTHER" id="PTHR44688">
    <property type="entry name" value="DNA-BINDING TRANSCRIPTIONAL ACTIVATOR DEVR_DOSR"/>
    <property type="match status" value="1"/>
</dbReference>
<dbReference type="EMBL" id="JBHSFN010000017">
    <property type="protein sequence ID" value="MFC4589609.1"/>
    <property type="molecule type" value="Genomic_DNA"/>
</dbReference>
<dbReference type="PROSITE" id="PS50043">
    <property type="entry name" value="HTH_LUXR_2"/>
    <property type="match status" value="1"/>
</dbReference>
<comment type="caution">
    <text evidence="5">The sequence shown here is derived from an EMBL/GenBank/DDBJ whole genome shotgun (WGS) entry which is preliminary data.</text>
</comment>
<dbReference type="SMART" id="SM00421">
    <property type="entry name" value="HTH_LUXR"/>
    <property type="match status" value="1"/>
</dbReference>
<evidence type="ECO:0000256" key="3">
    <source>
        <dbReference type="ARBA" id="ARBA00023163"/>
    </source>
</evidence>
<evidence type="ECO:0000256" key="1">
    <source>
        <dbReference type="ARBA" id="ARBA00023015"/>
    </source>
</evidence>
<evidence type="ECO:0000313" key="5">
    <source>
        <dbReference type="EMBL" id="MFC4589609.1"/>
    </source>
</evidence>
<dbReference type="PANTHER" id="PTHR44688:SF16">
    <property type="entry name" value="DNA-BINDING TRANSCRIPTIONAL ACTIVATOR DEVR_DOSR"/>
    <property type="match status" value="1"/>
</dbReference>
<dbReference type="SUPFAM" id="SSF46894">
    <property type="entry name" value="C-terminal effector domain of the bipartite response regulators"/>
    <property type="match status" value="1"/>
</dbReference>
<evidence type="ECO:0000259" key="4">
    <source>
        <dbReference type="PROSITE" id="PS50043"/>
    </source>
</evidence>
<organism evidence="5 6">
    <name type="scientific">Sphaerisporangium corydalis</name>
    <dbReference type="NCBI Taxonomy" id="1441875"/>
    <lineage>
        <taxon>Bacteria</taxon>
        <taxon>Bacillati</taxon>
        <taxon>Actinomycetota</taxon>
        <taxon>Actinomycetes</taxon>
        <taxon>Streptosporangiales</taxon>
        <taxon>Streptosporangiaceae</taxon>
        <taxon>Sphaerisporangium</taxon>
    </lineage>
</organism>
<dbReference type="InterPro" id="IPR000792">
    <property type="entry name" value="Tscrpt_reg_LuxR_C"/>
</dbReference>
<dbReference type="InterPro" id="IPR036388">
    <property type="entry name" value="WH-like_DNA-bd_sf"/>
</dbReference>
<dbReference type="InterPro" id="IPR027417">
    <property type="entry name" value="P-loop_NTPase"/>
</dbReference>
<dbReference type="RefSeq" id="WP_262844388.1">
    <property type="nucleotide sequence ID" value="NZ_JANZYP010000028.1"/>
</dbReference>
<sequence>MSHSMVPFTGRTTECDAIRAALREGAGVLVVGEGGSGRTRLLAEAVAALELSGTPVLRVTGAGADVPFGALAHLLPGSPDAVNPIRWAAEAIWPPAPVPSPTPFPSPVPAPIPVPGPVPIHGPGRAAGGRMVLVVDDGHLLDAHSAATVRHLVVHRGARLAVSALAGAALPPAILSLWKDGRLSRLDLAPLSAQDTARLLAAALSGDVEPATARSLRHAAGGNVRLLVELVASQSFTRVDGRWRWRGELVLTGRLRQLVLADIGALDDAEREVLEYVATGEPLALDTLIRLTSPGAVERVERRVLIAVEVRRSGLLVRLAHPLLGRLIRAGSAPVATRNRLGRVREVRGPGEEEATVLSAREFEVARLASWNLTNREIADWLALSPRTVGNHLCSVYTKLGVNRRLDLPPLLV</sequence>
<dbReference type="InterPro" id="IPR016032">
    <property type="entry name" value="Sig_transdc_resp-reg_C-effctor"/>
</dbReference>
<dbReference type="Pfam" id="PF00196">
    <property type="entry name" value="GerE"/>
    <property type="match status" value="1"/>
</dbReference>
<protein>
    <submittedName>
        <fullName evidence="5">LuxR C-terminal-related transcriptional regulator</fullName>
    </submittedName>
</protein>
<keyword evidence="3" id="KW-0804">Transcription</keyword>
<evidence type="ECO:0000256" key="2">
    <source>
        <dbReference type="ARBA" id="ARBA00023125"/>
    </source>
</evidence>
<keyword evidence="1" id="KW-0805">Transcription regulation</keyword>
<reference evidence="6" key="1">
    <citation type="journal article" date="2019" name="Int. J. Syst. Evol. Microbiol.">
        <title>The Global Catalogue of Microorganisms (GCM) 10K type strain sequencing project: providing services to taxonomists for standard genome sequencing and annotation.</title>
        <authorList>
            <consortium name="The Broad Institute Genomics Platform"/>
            <consortium name="The Broad Institute Genome Sequencing Center for Infectious Disease"/>
            <person name="Wu L."/>
            <person name="Ma J."/>
        </authorList>
    </citation>
    <scope>NUCLEOTIDE SEQUENCE [LARGE SCALE GENOMIC DNA]</scope>
    <source>
        <strain evidence="6">CCUG 49560</strain>
    </source>
</reference>
<name>A0ABV9ELB1_9ACTN</name>
<evidence type="ECO:0000313" key="6">
    <source>
        <dbReference type="Proteomes" id="UP001595891"/>
    </source>
</evidence>
<gene>
    <name evidence="5" type="ORF">ACFO8L_26215</name>
</gene>
<accession>A0ABV9ELB1</accession>
<dbReference type="Gene3D" id="1.10.10.10">
    <property type="entry name" value="Winged helix-like DNA-binding domain superfamily/Winged helix DNA-binding domain"/>
    <property type="match status" value="1"/>
</dbReference>
<keyword evidence="6" id="KW-1185">Reference proteome</keyword>
<proteinExistence type="predicted"/>
<keyword evidence="2" id="KW-0238">DNA-binding</keyword>